<organism evidence="1">
    <name type="scientific">Alexandrium monilatum</name>
    <dbReference type="NCBI Taxonomy" id="311494"/>
    <lineage>
        <taxon>Eukaryota</taxon>
        <taxon>Sar</taxon>
        <taxon>Alveolata</taxon>
        <taxon>Dinophyceae</taxon>
        <taxon>Gonyaulacales</taxon>
        <taxon>Pyrocystaceae</taxon>
        <taxon>Alexandrium</taxon>
    </lineage>
</organism>
<reference evidence="1" key="1">
    <citation type="submission" date="2021-01" db="EMBL/GenBank/DDBJ databases">
        <authorList>
            <person name="Corre E."/>
            <person name="Pelletier E."/>
            <person name="Niang G."/>
            <person name="Scheremetjew M."/>
            <person name="Finn R."/>
            <person name="Kale V."/>
            <person name="Holt S."/>
            <person name="Cochrane G."/>
            <person name="Meng A."/>
            <person name="Brown T."/>
            <person name="Cohen L."/>
        </authorList>
    </citation>
    <scope>NUCLEOTIDE SEQUENCE</scope>
    <source>
        <strain evidence="1">CCMP3105</strain>
    </source>
</reference>
<protein>
    <submittedName>
        <fullName evidence="1">Uncharacterized protein</fullName>
    </submittedName>
</protein>
<evidence type="ECO:0000313" key="1">
    <source>
        <dbReference type="EMBL" id="CAE4595558.1"/>
    </source>
</evidence>
<name>A0A7S4V892_9DINO</name>
<gene>
    <name evidence="1" type="ORF">AMON00008_LOCUS26447</name>
</gene>
<sequence length="321" mass="35292">MHCSLQHQPRDVQAPLTFRHALPEEMAPTAQAARRALSSDVIASTILGFLAPPRASSPLVRPVLTRLLLQDDEWWEGLAAKGLRLSAQVRHLRWWQLQGVPGDEVWKLLQDGSWHLPSLGQNGLLIDTALEMAHLIQVLRLTADAPLTRQHSHCPCLTIPGLPPLQHEELVSRSLCEVSFNAADIRQVDALEVVDDGPEVACVAIPSSSVVLPGYPGFLLQLVLYKDLSFGWLLGPEVHVDGKVQMLPSEWRSFLAVEVFLLRSGVTGVARFSGYATSDLDDSSISLNKVCAKDAPAWALLLGLPDRELTVRIAVSTWAYH</sequence>
<dbReference type="EMBL" id="HBNR01038270">
    <property type="protein sequence ID" value="CAE4595558.1"/>
    <property type="molecule type" value="Transcribed_RNA"/>
</dbReference>
<dbReference type="AlphaFoldDB" id="A0A7S4V892"/>
<proteinExistence type="predicted"/>
<accession>A0A7S4V892</accession>